<accession>A0ABU2HUV1</accession>
<dbReference type="SUPFAM" id="SSF52096">
    <property type="entry name" value="ClpP/crotonase"/>
    <property type="match status" value="1"/>
</dbReference>
<dbReference type="Gene3D" id="3.90.226.10">
    <property type="entry name" value="2-enoyl-CoA Hydratase, Chain A, domain 1"/>
    <property type="match status" value="1"/>
</dbReference>
<name>A0ABU2HUV1_9RHOB</name>
<evidence type="ECO:0000313" key="2">
    <source>
        <dbReference type="EMBL" id="MDS9468822.1"/>
    </source>
</evidence>
<protein>
    <submittedName>
        <fullName evidence="2">ATP-dependent Clp protease proteolytic subunit</fullName>
    </submittedName>
</protein>
<sequence length="242" mass="25533">MRLFSSPQAAIRAVLVSQVVLAAAIVGLDLMQSPGKAAPGLFTPAPGGPATRPYRPDMRPGTPGSPAMRPMADRLEFSAGDEVLRVSGQIAPGDATRFLAWLEETRPEPGLVTLDSSGGSVSDALAIGDTIRSAGYRTKVEAGAVCLSACPYILAAGVERSAAPGAVVGVHQSYFGKNTLLPAFMAVSDMQHAQANVMDYLTRMGIDLRLVMHALRTPPDEIRVLDAEEMRDLKLTTESSES</sequence>
<dbReference type="Proteomes" id="UP001269144">
    <property type="component" value="Unassembled WGS sequence"/>
</dbReference>
<keyword evidence="2" id="KW-0645">Protease</keyword>
<dbReference type="EMBL" id="JAVQLW010000002">
    <property type="protein sequence ID" value="MDS9468822.1"/>
    <property type="molecule type" value="Genomic_DNA"/>
</dbReference>
<proteinExistence type="predicted"/>
<keyword evidence="3" id="KW-1185">Reference proteome</keyword>
<reference evidence="3" key="1">
    <citation type="submission" date="2023-07" db="EMBL/GenBank/DDBJ databases">
        <title>Paracoccus sp. MBLB3053 whole genome sequence.</title>
        <authorList>
            <person name="Hwang C.Y."/>
            <person name="Cho E.-S."/>
            <person name="Seo M.-J."/>
        </authorList>
    </citation>
    <scope>NUCLEOTIDE SEQUENCE [LARGE SCALE GENOMIC DNA]</scope>
    <source>
        <strain evidence="3">MBLB3053</strain>
    </source>
</reference>
<organism evidence="2 3">
    <name type="scientific">Paracoccus aurantius</name>
    <dbReference type="NCBI Taxonomy" id="3073814"/>
    <lineage>
        <taxon>Bacteria</taxon>
        <taxon>Pseudomonadati</taxon>
        <taxon>Pseudomonadota</taxon>
        <taxon>Alphaproteobacteria</taxon>
        <taxon>Rhodobacterales</taxon>
        <taxon>Paracoccaceae</taxon>
        <taxon>Paracoccus</taxon>
    </lineage>
</organism>
<dbReference type="InterPro" id="IPR029045">
    <property type="entry name" value="ClpP/crotonase-like_dom_sf"/>
</dbReference>
<comment type="caution">
    <text evidence="2">The sequence shown here is derived from an EMBL/GenBank/DDBJ whole genome shotgun (WGS) entry which is preliminary data.</text>
</comment>
<evidence type="ECO:0000313" key="3">
    <source>
        <dbReference type="Proteomes" id="UP001269144"/>
    </source>
</evidence>
<keyword evidence="2" id="KW-0378">Hydrolase</keyword>
<dbReference type="RefSeq" id="WP_311161246.1">
    <property type="nucleotide sequence ID" value="NZ_JAVQLW010000002.1"/>
</dbReference>
<dbReference type="GO" id="GO:0006508">
    <property type="term" value="P:proteolysis"/>
    <property type="evidence" value="ECO:0007669"/>
    <property type="project" value="UniProtKB-KW"/>
</dbReference>
<gene>
    <name evidence="2" type="ORF">RGQ15_14750</name>
</gene>
<evidence type="ECO:0000256" key="1">
    <source>
        <dbReference type="SAM" id="MobiDB-lite"/>
    </source>
</evidence>
<feature type="region of interest" description="Disordered" evidence="1">
    <location>
        <begin position="39"/>
        <end position="68"/>
    </location>
</feature>
<dbReference type="InterPro" id="IPR023562">
    <property type="entry name" value="ClpP/TepA"/>
</dbReference>
<dbReference type="Pfam" id="PF00574">
    <property type="entry name" value="CLP_protease"/>
    <property type="match status" value="1"/>
</dbReference>
<dbReference type="GO" id="GO:0008233">
    <property type="term" value="F:peptidase activity"/>
    <property type="evidence" value="ECO:0007669"/>
    <property type="project" value="UniProtKB-KW"/>
</dbReference>